<reference evidence="3" key="1">
    <citation type="submission" date="2021-02" db="EMBL/GenBank/DDBJ databases">
        <authorList>
            <person name="Nowell W R."/>
        </authorList>
    </citation>
    <scope>NUCLEOTIDE SEQUENCE</scope>
</reference>
<comment type="caution">
    <text evidence="3">The sequence shown here is derived from an EMBL/GenBank/DDBJ whole genome shotgun (WGS) entry which is preliminary data.</text>
</comment>
<dbReference type="OrthoDB" id="10666735at2759"/>
<gene>
    <name evidence="2" type="ORF">TIS948_LOCUS3961</name>
    <name evidence="3" type="ORF">UJA718_LOCUS23267</name>
</gene>
<evidence type="ECO:0000313" key="3">
    <source>
        <dbReference type="EMBL" id="CAF4457818.1"/>
    </source>
</evidence>
<name>A0A820SQZ3_9BILA</name>
<evidence type="ECO:0000313" key="4">
    <source>
        <dbReference type="Proteomes" id="UP000663873"/>
    </source>
</evidence>
<keyword evidence="1" id="KW-0472">Membrane</keyword>
<feature type="transmembrane region" description="Helical" evidence="1">
    <location>
        <begin position="198"/>
        <end position="219"/>
    </location>
</feature>
<evidence type="ECO:0000256" key="1">
    <source>
        <dbReference type="SAM" id="Phobius"/>
    </source>
</evidence>
<organism evidence="3 4">
    <name type="scientific">Rotaria socialis</name>
    <dbReference type="NCBI Taxonomy" id="392032"/>
    <lineage>
        <taxon>Eukaryota</taxon>
        <taxon>Metazoa</taxon>
        <taxon>Spiralia</taxon>
        <taxon>Gnathifera</taxon>
        <taxon>Rotifera</taxon>
        <taxon>Eurotatoria</taxon>
        <taxon>Bdelloidea</taxon>
        <taxon>Philodinida</taxon>
        <taxon>Philodinidae</taxon>
        <taxon>Rotaria</taxon>
    </lineage>
</organism>
<sequence>MKARTKQTLLLVFGLAIYLLAWETLITNTLTIFVQSLKVTRGSYYEVIDRQIHNTSNEYTDYLYAIKDNYTVLDCTEPIGPVRDNNFNYRFLKQPISLIFFWIGQLIMIAVSSADIFCFIQQYRRGPAEATNQSTTAEERDCCMRCKSCCDKFGSILMKVGRIVFVSTTYAVPAYYMANFDYKTPCLTPYPKLFLGDTGLIFYYGNLSVMVVISTILLWRQIRTGIPETVFDIKRLRICCESTAKGASFCALLTCNRKAIMRAALLQIVMGIAAVGLFGSMVIFFTELASKTDGFATAVNGGLRMGFSVVAFLGNLDTIACCDCCR</sequence>
<dbReference type="Proteomes" id="UP000663825">
    <property type="component" value="Unassembled WGS sequence"/>
</dbReference>
<protein>
    <submittedName>
        <fullName evidence="3">Uncharacterized protein</fullName>
    </submittedName>
</protein>
<feature type="transmembrane region" description="Helical" evidence="1">
    <location>
        <begin position="99"/>
        <end position="120"/>
    </location>
</feature>
<proteinExistence type="predicted"/>
<feature type="transmembrane region" description="Helical" evidence="1">
    <location>
        <begin position="160"/>
        <end position="178"/>
    </location>
</feature>
<accession>A0A820SQZ3</accession>
<dbReference type="Proteomes" id="UP000663873">
    <property type="component" value="Unassembled WGS sequence"/>
</dbReference>
<keyword evidence="1" id="KW-1133">Transmembrane helix</keyword>
<keyword evidence="4" id="KW-1185">Reference proteome</keyword>
<feature type="transmembrane region" description="Helical" evidence="1">
    <location>
        <begin position="264"/>
        <end position="285"/>
    </location>
</feature>
<evidence type="ECO:0000313" key="2">
    <source>
        <dbReference type="EMBL" id="CAF3049891.1"/>
    </source>
</evidence>
<dbReference type="EMBL" id="CAJNXB010000415">
    <property type="protein sequence ID" value="CAF3049891.1"/>
    <property type="molecule type" value="Genomic_DNA"/>
</dbReference>
<dbReference type="AlphaFoldDB" id="A0A820SQZ3"/>
<dbReference type="EMBL" id="CAJOBP010005012">
    <property type="protein sequence ID" value="CAF4457818.1"/>
    <property type="molecule type" value="Genomic_DNA"/>
</dbReference>
<keyword evidence="1" id="KW-0812">Transmembrane</keyword>